<comment type="pathway">
    <text evidence="3">Lipid metabolism; mitochondrial fatty acid beta-oxidation.</text>
</comment>
<dbReference type="InterPro" id="IPR013786">
    <property type="entry name" value="AcylCoA_DH/ox_N"/>
</dbReference>
<dbReference type="GO" id="GO:0050660">
    <property type="term" value="F:flavin adenine dinucleotide binding"/>
    <property type="evidence" value="ECO:0007669"/>
    <property type="project" value="InterPro"/>
</dbReference>
<dbReference type="InterPro" id="IPR006091">
    <property type="entry name" value="Acyl-CoA_Oxase/DH_mid-dom"/>
</dbReference>
<dbReference type="FunFam" id="1.10.540.10:FF:000026">
    <property type="entry name" value="Acyl-CoA dehydrogenase medium chain"/>
    <property type="match status" value="1"/>
</dbReference>
<dbReference type="InterPro" id="IPR046373">
    <property type="entry name" value="Acyl-CoA_Oxase/DH_mid-dom_sf"/>
</dbReference>
<proteinExistence type="inferred from homology"/>
<sequence length="394" mass="43196">MASAAEASPLTHLTHRETRFQTEVRAFVREHVSPRVFEMDRQEALSRELIADLHGHNYMNIEIPGCYGGRDGSFFESVIAIEEFARVDPSVAVFVDVQNTLVNNAVSRWGDEAQKDVWLRGLARGTTGAFSITEKHAGSDAYALSATARRVEGGYVLNGEKHLVTNAAEAETFIVYAKLEDPDAEDQLTAFLVNAPETPGLRILDREEKMGIRASSTCPLVFEDTFIPEDQVLGRPGQGKQVALETLTDGRVGIAAQMAGLASGALDAAVAYAGERRQFGRRICDFQGVHFLLAELATSVEAARLLVYNAARLRDQGRSQGEYFKAASMAKYFAAEVAGKVTSRVLDIFSGAGYLKNTVAEKFYRDAKIGTIYEGTAHMQLRSIAKMIIGFREQ</sequence>
<feature type="domain" description="Acyl-CoA dehydrogenase/oxidase C-terminal" evidence="12">
    <location>
        <begin position="237"/>
        <end position="388"/>
    </location>
</feature>
<evidence type="ECO:0000256" key="3">
    <source>
        <dbReference type="ARBA" id="ARBA00005198"/>
    </source>
</evidence>
<keyword evidence="9 11" id="KW-0560">Oxidoreductase</keyword>
<name>A0A4U8YPU9_9BACT</name>
<feature type="domain" description="Acyl-CoA dehydrogenase/oxidase N-terminal" evidence="14">
    <location>
        <begin position="16"/>
        <end position="125"/>
    </location>
</feature>
<dbReference type="InterPro" id="IPR036250">
    <property type="entry name" value="AcylCo_DH-like_C"/>
</dbReference>
<evidence type="ECO:0000256" key="4">
    <source>
        <dbReference type="ARBA" id="ARBA00009347"/>
    </source>
</evidence>
<evidence type="ECO:0000313" key="15">
    <source>
        <dbReference type="EMBL" id="VFQ46275.1"/>
    </source>
</evidence>
<comment type="similarity">
    <text evidence="4 11">Belongs to the acyl-CoA dehydrogenase family.</text>
</comment>
<evidence type="ECO:0000259" key="12">
    <source>
        <dbReference type="Pfam" id="PF00441"/>
    </source>
</evidence>
<dbReference type="EMBL" id="CAADHO010000008">
    <property type="protein sequence ID" value="VFQ46275.1"/>
    <property type="molecule type" value="Genomic_DNA"/>
</dbReference>
<dbReference type="Pfam" id="PF00441">
    <property type="entry name" value="Acyl-CoA_dh_1"/>
    <property type="match status" value="1"/>
</dbReference>
<dbReference type="Pfam" id="PF02771">
    <property type="entry name" value="Acyl-CoA_dh_N"/>
    <property type="match status" value="1"/>
</dbReference>
<dbReference type="Gene3D" id="1.20.140.10">
    <property type="entry name" value="Butyryl-CoA Dehydrogenase, subunit A, domain 3"/>
    <property type="match status" value="1"/>
</dbReference>
<evidence type="ECO:0000256" key="11">
    <source>
        <dbReference type="RuleBase" id="RU362125"/>
    </source>
</evidence>
<evidence type="ECO:0000256" key="1">
    <source>
        <dbReference type="ARBA" id="ARBA00001974"/>
    </source>
</evidence>
<dbReference type="AlphaFoldDB" id="A0A4U8YPU9"/>
<evidence type="ECO:0000256" key="9">
    <source>
        <dbReference type="ARBA" id="ARBA00023002"/>
    </source>
</evidence>
<feature type="domain" description="Acyl-CoA oxidase/dehydrogenase middle" evidence="13">
    <location>
        <begin position="129"/>
        <end position="224"/>
    </location>
</feature>
<evidence type="ECO:0000259" key="13">
    <source>
        <dbReference type="Pfam" id="PF02770"/>
    </source>
</evidence>
<accession>A0A4U8YPU9</accession>
<protein>
    <submittedName>
        <fullName evidence="15">Acyl-coa dehydrogenase/oxidase c-terminal</fullName>
    </submittedName>
</protein>
<comment type="cofactor">
    <cofactor evidence="1 11">
        <name>FAD</name>
        <dbReference type="ChEBI" id="CHEBI:57692"/>
    </cofactor>
</comment>
<evidence type="ECO:0000256" key="5">
    <source>
        <dbReference type="ARBA" id="ARBA00011881"/>
    </source>
</evidence>
<evidence type="ECO:0000259" key="14">
    <source>
        <dbReference type="Pfam" id="PF02771"/>
    </source>
</evidence>
<dbReference type="PIRSF" id="PIRSF016578">
    <property type="entry name" value="HsaA"/>
    <property type="match status" value="1"/>
</dbReference>
<dbReference type="SUPFAM" id="SSF47203">
    <property type="entry name" value="Acyl-CoA dehydrogenase C-terminal domain-like"/>
    <property type="match status" value="1"/>
</dbReference>
<comment type="pathway">
    <text evidence="2">Amino-acid degradation.</text>
</comment>
<keyword evidence="6 11" id="KW-0285">Flavoprotein</keyword>
<comment type="subunit">
    <text evidence="5">Homotetramer.</text>
</comment>
<dbReference type="PANTHER" id="PTHR43884:SF1">
    <property type="entry name" value="SHORT_BRANCHED CHAIN SPECIFIC ACYL-COA DEHYDROGENASE, MITOCHONDRIAL"/>
    <property type="match status" value="1"/>
</dbReference>
<dbReference type="InterPro" id="IPR037069">
    <property type="entry name" value="AcylCoA_DH/ox_N_sf"/>
</dbReference>
<evidence type="ECO:0000256" key="7">
    <source>
        <dbReference type="ARBA" id="ARBA00022827"/>
    </source>
</evidence>
<keyword evidence="8" id="KW-0276">Fatty acid metabolism</keyword>
<dbReference type="InterPro" id="IPR009075">
    <property type="entry name" value="AcylCo_DH/oxidase_C"/>
</dbReference>
<dbReference type="SUPFAM" id="SSF56645">
    <property type="entry name" value="Acyl-CoA dehydrogenase NM domain-like"/>
    <property type="match status" value="1"/>
</dbReference>
<dbReference type="InterPro" id="IPR009100">
    <property type="entry name" value="AcylCoA_DH/oxidase_NM_dom_sf"/>
</dbReference>
<dbReference type="GO" id="GO:0003995">
    <property type="term" value="F:acyl-CoA dehydrogenase activity"/>
    <property type="evidence" value="ECO:0007669"/>
    <property type="project" value="TreeGrafter"/>
</dbReference>
<evidence type="ECO:0000313" key="16">
    <source>
        <dbReference type="Proteomes" id="UP000507962"/>
    </source>
</evidence>
<dbReference type="RefSeq" id="WP_180143778.1">
    <property type="nucleotide sequence ID" value="NZ_CAADHO010000008.1"/>
</dbReference>
<dbReference type="Pfam" id="PF02770">
    <property type="entry name" value="Acyl-CoA_dh_M"/>
    <property type="match status" value="1"/>
</dbReference>
<keyword evidence="10" id="KW-0443">Lipid metabolism</keyword>
<dbReference type="GO" id="GO:0006631">
    <property type="term" value="P:fatty acid metabolic process"/>
    <property type="evidence" value="ECO:0007669"/>
    <property type="project" value="UniProtKB-KW"/>
</dbReference>
<reference evidence="15 16" key="1">
    <citation type="submission" date="2019-03" db="EMBL/GenBank/DDBJ databases">
        <authorList>
            <person name="Nijsse B."/>
        </authorList>
    </citation>
    <scope>NUCLEOTIDE SEQUENCE [LARGE SCALE GENOMIC DNA]</scope>
    <source>
        <strain evidence="15">Desulfoluna butyratoxydans MSL71</strain>
    </source>
</reference>
<gene>
    <name evidence="15" type="ORF">MSL71_39380</name>
</gene>
<dbReference type="Gene3D" id="2.40.110.10">
    <property type="entry name" value="Butyryl-CoA Dehydrogenase, subunit A, domain 2"/>
    <property type="match status" value="1"/>
</dbReference>
<evidence type="ECO:0000256" key="8">
    <source>
        <dbReference type="ARBA" id="ARBA00022832"/>
    </source>
</evidence>
<evidence type="ECO:0000256" key="2">
    <source>
        <dbReference type="ARBA" id="ARBA00005023"/>
    </source>
</evidence>
<dbReference type="PANTHER" id="PTHR43884">
    <property type="entry name" value="ACYL-COA DEHYDROGENASE"/>
    <property type="match status" value="1"/>
</dbReference>
<evidence type="ECO:0000256" key="6">
    <source>
        <dbReference type="ARBA" id="ARBA00022630"/>
    </source>
</evidence>
<evidence type="ECO:0000256" key="10">
    <source>
        <dbReference type="ARBA" id="ARBA00023098"/>
    </source>
</evidence>
<keyword evidence="7 11" id="KW-0274">FAD</keyword>
<dbReference type="Proteomes" id="UP000507962">
    <property type="component" value="Unassembled WGS sequence"/>
</dbReference>
<dbReference type="FunFam" id="1.20.140.10:FF:000004">
    <property type="entry name" value="Acyl-CoA dehydrogenase FadE25"/>
    <property type="match status" value="1"/>
</dbReference>
<organism evidence="15 16">
    <name type="scientific">Desulfoluna butyratoxydans</name>
    <dbReference type="NCBI Taxonomy" id="231438"/>
    <lineage>
        <taxon>Bacteria</taxon>
        <taxon>Pseudomonadati</taxon>
        <taxon>Thermodesulfobacteriota</taxon>
        <taxon>Desulfobacteria</taxon>
        <taxon>Desulfobacterales</taxon>
        <taxon>Desulfolunaceae</taxon>
        <taxon>Desulfoluna</taxon>
    </lineage>
</organism>
<keyword evidence="16" id="KW-1185">Reference proteome</keyword>
<dbReference type="Gene3D" id="1.10.540.10">
    <property type="entry name" value="Acyl-CoA dehydrogenase/oxidase, N-terminal domain"/>
    <property type="match status" value="1"/>
</dbReference>